<dbReference type="GO" id="GO:0005737">
    <property type="term" value="C:cytoplasm"/>
    <property type="evidence" value="ECO:0007669"/>
    <property type="project" value="TreeGrafter"/>
</dbReference>
<keyword evidence="7" id="KW-0812">Transmembrane</keyword>
<dbReference type="GeneID" id="17292333"/>
<dbReference type="FunFam" id="2.40.100.10:FF:000025">
    <property type="entry name" value="Peptidyl-prolyl cis-trans isomerase CYP19-2"/>
    <property type="match status" value="1"/>
</dbReference>
<keyword evidence="11" id="KW-1185">Reference proteome</keyword>
<reference evidence="11" key="2">
    <citation type="submission" date="2012-11" db="EMBL/GenBank/DDBJ databases">
        <authorList>
            <person name="Kuo A."/>
            <person name="Curtis B.A."/>
            <person name="Tanifuji G."/>
            <person name="Burki F."/>
            <person name="Gruber A."/>
            <person name="Irimia M."/>
            <person name="Maruyama S."/>
            <person name="Arias M.C."/>
            <person name="Ball S.G."/>
            <person name="Gile G.H."/>
            <person name="Hirakawa Y."/>
            <person name="Hopkins J.F."/>
            <person name="Rensing S.A."/>
            <person name="Schmutz J."/>
            <person name="Symeonidi A."/>
            <person name="Elias M."/>
            <person name="Eveleigh R.J."/>
            <person name="Herman E.K."/>
            <person name="Klute M.J."/>
            <person name="Nakayama T."/>
            <person name="Obornik M."/>
            <person name="Reyes-Prieto A."/>
            <person name="Armbrust E.V."/>
            <person name="Aves S.J."/>
            <person name="Beiko R.G."/>
            <person name="Coutinho P."/>
            <person name="Dacks J.B."/>
            <person name="Durnford D.G."/>
            <person name="Fast N.M."/>
            <person name="Green B.R."/>
            <person name="Grisdale C."/>
            <person name="Hempe F."/>
            <person name="Henrissat B."/>
            <person name="Hoppner M.P."/>
            <person name="Ishida K.-I."/>
            <person name="Kim E."/>
            <person name="Koreny L."/>
            <person name="Kroth P.G."/>
            <person name="Liu Y."/>
            <person name="Malik S.-B."/>
            <person name="Maier U.G."/>
            <person name="McRose D."/>
            <person name="Mock T."/>
            <person name="Neilson J.A."/>
            <person name="Onodera N.T."/>
            <person name="Poole A.M."/>
            <person name="Pritham E.J."/>
            <person name="Richards T.A."/>
            <person name="Rocap G."/>
            <person name="Roy S.W."/>
            <person name="Sarai C."/>
            <person name="Schaack S."/>
            <person name="Shirato S."/>
            <person name="Slamovits C.H."/>
            <person name="Spencer D.F."/>
            <person name="Suzuki S."/>
            <person name="Worden A.Z."/>
            <person name="Zauner S."/>
            <person name="Barry K."/>
            <person name="Bell C."/>
            <person name="Bharti A.K."/>
            <person name="Crow J.A."/>
            <person name="Grimwood J."/>
            <person name="Kramer R."/>
            <person name="Lindquist E."/>
            <person name="Lucas S."/>
            <person name="Salamov A."/>
            <person name="McFadden G.I."/>
            <person name="Lane C.E."/>
            <person name="Keeling P.J."/>
            <person name="Gray M.W."/>
            <person name="Grigoriev I.V."/>
            <person name="Archibald J.M."/>
        </authorList>
    </citation>
    <scope>NUCLEOTIDE SEQUENCE</scope>
    <source>
        <strain evidence="11">CCMP2712</strain>
    </source>
</reference>
<feature type="compositionally biased region" description="Basic and acidic residues" evidence="6">
    <location>
        <begin position="122"/>
        <end position="134"/>
    </location>
</feature>
<gene>
    <name evidence="9" type="ORF">GUITHDRAFT_165914</name>
</gene>
<organism evidence="9">
    <name type="scientific">Guillardia theta (strain CCMP2712)</name>
    <name type="common">Cryptophyte</name>
    <dbReference type="NCBI Taxonomy" id="905079"/>
    <lineage>
        <taxon>Eukaryota</taxon>
        <taxon>Cryptophyceae</taxon>
        <taxon>Pyrenomonadales</taxon>
        <taxon>Geminigeraceae</taxon>
        <taxon>Guillardia</taxon>
    </lineage>
</organism>
<dbReference type="PaxDb" id="55529-EKX35596"/>
<dbReference type="InterPro" id="IPR029000">
    <property type="entry name" value="Cyclophilin-like_dom_sf"/>
</dbReference>
<keyword evidence="5" id="KW-0175">Coiled coil</keyword>
<evidence type="ECO:0000313" key="9">
    <source>
        <dbReference type="EMBL" id="EKX35596.1"/>
    </source>
</evidence>
<dbReference type="PRINTS" id="PR00153">
    <property type="entry name" value="CSAPPISMRASE"/>
</dbReference>
<dbReference type="InterPro" id="IPR020892">
    <property type="entry name" value="Cyclophilin-type_PPIase_CS"/>
</dbReference>
<proteinExistence type="predicted"/>
<dbReference type="RefSeq" id="XP_005822576.1">
    <property type="nucleotide sequence ID" value="XM_005822519.1"/>
</dbReference>
<evidence type="ECO:0000256" key="1">
    <source>
        <dbReference type="ARBA" id="ARBA00000971"/>
    </source>
</evidence>
<feature type="region of interest" description="Disordered" evidence="6">
    <location>
        <begin position="374"/>
        <end position="400"/>
    </location>
</feature>
<dbReference type="InterPro" id="IPR002130">
    <property type="entry name" value="Cyclophilin-type_PPIase_dom"/>
</dbReference>
<dbReference type="Gene3D" id="2.40.100.10">
    <property type="entry name" value="Cyclophilin-like"/>
    <property type="match status" value="1"/>
</dbReference>
<dbReference type="Proteomes" id="UP000011087">
    <property type="component" value="Unassembled WGS sequence"/>
</dbReference>
<feature type="transmembrane region" description="Helical" evidence="7">
    <location>
        <begin position="26"/>
        <end position="47"/>
    </location>
</feature>
<dbReference type="EC" id="5.2.1.8" evidence="2"/>
<protein>
    <recommendedName>
        <fullName evidence="2">peptidylprolyl isomerase</fullName>
        <ecNumber evidence="2">5.2.1.8</ecNumber>
    </recommendedName>
</protein>
<sequence length="400" mass="43669">MSGKMQLLRPSHTRALMEVAQTTGPGWFMTTAIPTLISVLVIVGVNLASEFSTVAAAIATAPTGTPGVLATLAFALGCNATARSGYGMWPSYTLKRISGQDPLKAPRRHRDGNASTDTITARGRERETAPAKDGIQHRRPQVYFDLSHGGSTARVIFELFDDVVPKTSDNFRALCLGNHKGKDGNALHYKGSCFHRVIPDFMLQGGDITKGDGTGGESIYGYSFKDENFAIKHSTKGLLSMANCGSNTNNSQFFITVKATPWLDGRHVVFGRVVEGMDTIMALSRCKTTSGDRPTVSILVKDCGEILDEEAQKHRELELERKKQEEIDAGKTEMQKSHERMKQERAKIELEAKNVCEAVSSAVQEGIKRKVVPEANANKRKKVGSGMFKGLEDDSSEEED</sequence>
<evidence type="ECO:0000259" key="8">
    <source>
        <dbReference type="PROSITE" id="PS50072"/>
    </source>
</evidence>
<feature type="region of interest" description="Disordered" evidence="6">
    <location>
        <begin position="101"/>
        <end position="134"/>
    </location>
</feature>
<evidence type="ECO:0000256" key="2">
    <source>
        <dbReference type="ARBA" id="ARBA00013194"/>
    </source>
</evidence>
<dbReference type="AlphaFoldDB" id="L1IH63"/>
<dbReference type="GO" id="GO:0006457">
    <property type="term" value="P:protein folding"/>
    <property type="evidence" value="ECO:0007669"/>
    <property type="project" value="InterPro"/>
</dbReference>
<feature type="transmembrane region" description="Helical" evidence="7">
    <location>
        <begin position="54"/>
        <end position="76"/>
    </location>
</feature>
<dbReference type="GO" id="GO:0016018">
    <property type="term" value="F:cyclosporin A binding"/>
    <property type="evidence" value="ECO:0007669"/>
    <property type="project" value="TreeGrafter"/>
</dbReference>
<keyword evidence="7" id="KW-0472">Membrane</keyword>
<evidence type="ECO:0000256" key="5">
    <source>
        <dbReference type="SAM" id="Coils"/>
    </source>
</evidence>
<feature type="domain" description="PPIase cyclophilin-type" evidence="8">
    <location>
        <begin position="143"/>
        <end position="305"/>
    </location>
</feature>
<accession>L1IH63</accession>
<dbReference type="HOGENOM" id="CLU_689728_0_0_1"/>
<reference evidence="9 11" key="1">
    <citation type="journal article" date="2012" name="Nature">
        <title>Algal genomes reveal evolutionary mosaicism and the fate of nucleomorphs.</title>
        <authorList>
            <consortium name="DOE Joint Genome Institute"/>
            <person name="Curtis B.A."/>
            <person name="Tanifuji G."/>
            <person name="Burki F."/>
            <person name="Gruber A."/>
            <person name="Irimia M."/>
            <person name="Maruyama S."/>
            <person name="Arias M.C."/>
            <person name="Ball S.G."/>
            <person name="Gile G.H."/>
            <person name="Hirakawa Y."/>
            <person name="Hopkins J.F."/>
            <person name="Kuo A."/>
            <person name="Rensing S.A."/>
            <person name="Schmutz J."/>
            <person name="Symeonidi A."/>
            <person name="Elias M."/>
            <person name="Eveleigh R.J."/>
            <person name="Herman E.K."/>
            <person name="Klute M.J."/>
            <person name="Nakayama T."/>
            <person name="Obornik M."/>
            <person name="Reyes-Prieto A."/>
            <person name="Armbrust E.V."/>
            <person name="Aves S.J."/>
            <person name="Beiko R.G."/>
            <person name="Coutinho P."/>
            <person name="Dacks J.B."/>
            <person name="Durnford D.G."/>
            <person name="Fast N.M."/>
            <person name="Green B.R."/>
            <person name="Grisdale C.J."/>
            <person name="Hempel F."/>
            <person name="Henrissat B."/>
            <person name="Hoppner M.P."/>
            <person name="Ishida K."/>
            <person name="Kim E."/>
            <person name="Koreny L."/>
            <person name="Kroth P.G."/>
            <person name="Liu Y."/>
            <person name="Malik S.B."/>
            <person name="Maier U.G."/>
            <person name="McRose D."/>
            <person name="Mock T."/>
            <person name="Neilson J.A."/>
            <person name="Onodera N.T."/>
            <person name="Poole A.M."/>
            <person name="Pritham E.J."/>
            <person name="Richards T.A."/>
            <person name="Rocap G."/>
            <person name="Roy S.W."/>
            <person name="Sarai C."/>
            <person name="Schaack S."/>
            <person name="Shirato S."/>
            <person name="Slamovits C.H."/>
            <person name="Spencer D.F."/>
            <person name="Suzuki S."/>
            <person name="Worden A.Z."/>
            <person name="Zauner S."/>
            <person name="Barry K."/>
            <person name="Bell C."/>
            <person name="Bharti A.K."/>
            <person name="Crow J.A."/>
            <person name="Grimwood J."/>
            <person name="Kramer R."/>
            <person name="Lindquist E."/>
            <person name="Lucas S."/>
            <person name="Salamov A."/>
            <person name="McFadden G.I."/>
            <person name="Lane C.E."/>
            <person name="Keeling P.J."/>
            <person name="Gray M.W."/>
            <person name="Grigoriev I.V."/>
            <person name="Archibald J.M."/>
        </authorList>
    </citation>
    <scope>NUCLEOTIDE SEQUENCE</scope>
    <source>
        <strain evidence="9 11">CCMP2712</strain>
    </source>
</reference>
<dbReference type="Pfam" id="PF00160">
    <property type="entry name" value="Pro_isomerase"/>
    <property type="match status" value="1"/>
</dbReference>
<evidence type="ECO:0000256" key="4">
    <source>
        <dbReference type="ARBA" id="ARBA00023235"/>
    </source>
</evidence>
<dbReference type="PROSITE" id="PS50072">
    <property type="entry name" value="CSA_PPIASE_2"/>
    <property type="match status" value="1"/>
</dbReference>
<evidence type="ECO:0000256" key="7">
    <source>
        <dbReference type="SAM" id="Phobius"/>
    </source>
</evidence>
<evidence type="ECO:0000313" key="10">
    <source>
        <dbReference type="EnsemblProtists" id="EKX35596"/>
    </source>
</evidence>
<name>L1IH63_GUITC</name>
<feature type="coiled-coil region" evidence="5">
    <location>
        <begin position="307"/>
        <end position="358"/>
    </location>
</feature>
<dbReference type="GO" id="GO:0003755">
    <property type="term" value="F:peptidyl-prolyl cis-trans isomerase activity"/>
    <property type="evidence" value="ECO:0007669"/>
    <property type="project" value="UniProtKB-KW"/>
</dbReference>
<evidence type="ECO:0000256" key="3">
    <source>
        <dbReference type="ARBA" id="ARBA00023110"/>
    </source>
</evidence>
<dbReference type="KEGG" id="gtt:GUITHDRAFT_165914"/>
<dbReference type="STRING" id="905079.L1IH63"/>
<dbReference type="SUPFAM" id="SSF50891">
    <property type="entry name" value="Cyclophilin-like"/>
    <property type="match status" value="1"/>
</dbReference>
<keyword evidence="3" id="KW-0697">Rotamase</keyword>
<comment type="catalytic activity">
    <reaction evidence="1">
        <text>[protein]-peptidylproline (omega=180) = [protein]-peptidylproline (omega=0)</text>
        <dbReference type="Rhea" id="RHEA:16237"/>
        <dbReference type="Rhea" id="RHEA-COMP:10747"/>
        <dbReference type="Rhea" id="RHEA-COMP:10748"/>
        <dbReference type="ChEBI" id="CHEBI:83833"/>
        <dbReference type="ChEBI" id="CHEBI:83834"/>
        <dbReference type="EC" id="5.2.1.8"/>
    </reaction>
</comment>
<dbReference type="PANTHER" id="PTHR11071:SF561">
    <property type="entry name" value="PEPTIDYL-PROLYL CIS-TRANS ISOMERASE D-RELATED"/>
    <property type="match status" value="1"/>
</dbReference>
<dbReference type="EMBL" id="JH993087">
    <property type="protein sequence ID" value="EKX35596.1"/>
    <property type="molecule type" value="Genomic_DNA"/>
</dbReference>
<dbReference type="eggNOG" id="KOG0865">
    <property type="taxonomic scope" value="Eukaryota"/>
</dbReference>
<keyword evidence="7" id="KW-1133">Transmembrane helix</keyword>
<dbReference type="EnsemblProtists" id="EKX35596">
    <property type="protein sequence ID" value="EKX35596"/>
    <property type="gene ID" value="GUITHDRAFT_165914"/>
</dbReference>
<dbReference type="PANTHER" id="PTHR11071">
    <property type="entry name" value="PEPTIDYL-PROLYL CIS-TRANS ISOMERASE"/>
    <property type="match status" value="1"/>
</dbReference>
<keyword evidence="4" id="KW-0413">Isomerase</keyword>
<reference evidence="10" key="3">
    <citation type="submission" date="2015-06" db="UniProtKB">
        <authorList>
            <consortium name="EnsemblProtists"/>
        </authorList>
    </citation>
    <scope>IDENTIFICATION</scope>
</reference>
<evidence type="ECO:0000256" key="6">
    <source>
        <dbReference type="SAM" id="MobiDB-lite"/>
    </source>
</evidence>
<evidence type="ECO:0000313" key="11">
    <source>
        <dbReference type="Proteomes" id="UP000011087"/>
    </source>
</evidence>
<dbReference type="PROSITE" id="PS00170">
    <property type="entry name" value="CSA_PPIASE_1"/>
    <property type="match status" value="1"/>
</dbReference>